<evidence type="ECO:0000256" key="4">
    <source>
        <dbReference type="ARBA" id="ARBA00023004"/>
    </source>
</evidence>
<dbReference type="Gene3D" id="1.10.630.10">
    <property type="entry name" value="Cytochrome P450"/>
    <property type="match status" value="1"/>
</dbReference>
<organism evidence="6 7">
    <name type="scientific">Fusarium phyllophilum</name>
    <dbReference type="NCBI Taxonomy" id="47803"/>
    <lineage>
        <taxon>Eukaryota</taxon>
        <taxon>Fungi</taxon>
        <taxon>Dikarya</taxon>
        <taxon>Ascomycota</taxon>
        <taxon>Pezizomycotina</taxon>
        <taxon>Sordariomycetes</taxon>
        <taxon>Hypocreomycetidae</taxon>
        <taxon>Hypocreales</taxon>
        <taxon>Nectriaceae</taxon>
        <taxon>Fusarium</taxon>
        <taxon>Fusarium fujikuroi species complex</taxon>
    </lineage>
</organism>
<dbReference type="PANTHER" id="PTHR46300">
    <property type="entry name" value="P450, PUTATIVE (EUROFUNG)-RELATED-RELATED"/>
    <property type="match status" value="1"/>
</dbReference>
<keyword evidence="5" id="KW-0349">Heme</keyword>
<keyword evidence="7" id="KW-1185">Reference proteome</keyword>
<accession>A0A8H5MHT7</accession>
<comment type="similarity">
    <text evidence="1">Belongs to the cytochrome P450 family.</text>
</comment>
<keyword evidence="3" id="KW-0560">Oxidoreductase</keyword>
<dbReference type="InterPro" id="IPR002401">
    <property type="entry name" value="Cyt_P450_E_grp-I"/>
</dbReference>
<name>A0A8H5MHT7_9HYPO</name>
<reference evidence="6 7" key="1">
    <citation type="submission" date="2020-05" db="EMBL/GenBank/DDBJ databases">
        <title>Identification and distribution of gene clusters putatively required for synthesis of sphingolipid metabolism inhibitors in phylogenetically diverse species of the filamentous fungus Fusarium.</title>
        <authorList>
            <person name="Kim H.-S."/>
            <person name="Busman M."/>
            <person name="Brown D.W."/>
            <person name="Divon H."/>
            <person name="Uhlig S."/>
            <person name="Proctor R.H."/>
        </authorList>
    </citation>
    <scope>NUCLEOTIDE SEQUENCE [LARGE SCALE GENOMIC DNA]</scope>
    <source>
        <strain evidence="6 7">NRRL 13617</strain>
    </source>
</reference>
<protein>
    <submittedName>
        <fullName evidence="6">Oxidoreductase</fullName>
    </submittedName>
</protein>
<evidence type="ECO:0000256" key="1">
    <source>
        <dbReference type="ARBA" id="ARBA00010617"/>
    </source>
</evidence>
<feature type="binding site" description="axial binding residue" evidence="5">
    <location>
        <position position="443"/>
    </location>
    <ligand>
        <name>heme</name>
        <dbReference type="ChEBI" id="CHEBI:30413"/>
    </ligand>
    <ligandPart>
        <name>Fe</name>
        <dbReference type="ChEBI" id="CHEBI:18248"/>
    </ligandPart>
</feature>
<evidence type="ECO:0000256" key="3">
    <source>
        <dbReference type="ARBA" id="ARBA00023002"/>
    </source>
</evidence>
<dbReference type="InterPro" id="IPR036396">
    <property type="entry name" value="Cyt_P450_sf"/>
</dbReference>
<dbReference type="Proteomes" id="UP000582016">
    <property type="component" value="Unassembled WGS sequence"/>
</dbReference>
<dbReference type="PRINTS" id="PR00463">
    <property type="entry name" value="EP450I"/>
</dbReference>
<dbReference type="PANTHER" id="PTHR46300:SF11">
    <property type="entry name" value="OXIDOREDUCTASE, PUTATIVE-RELATED"/>
    <property type="match status" value="1"/>
</dbReference>
<dbReference type="InterPro" id="IPR050364">
    <property type="entry name" value="Cytochrome_P450_fung"/>
</dbReference>
<dbReference type="Pfam" id="PF00067">
    <property type="entry name" value="p450"/>
    <property type="match status" value="1"/>
</dbReference>
<dbReference type="AlphaFoldDB" id="A0A8H5MHT7"/>
<comment type="caution">
    <text evidence="6">The sequence shown here is derived from an EMBL/GenBank/DDBJ whole genome shotgun (WGS) entry which is preliminary data.</text>
</comment>
<comment type="cofactor">
    <cofactor evidence="5">
        <name>heme</name>
        <dbReference type="ChEBI" id="CHEBI:30413"/>
    </cofactor>
</comment>
<evidence type="ECO:0000256" key="5">
    <source>
        <dbReference type="PIRSR" id="PIRSR602401-1"/>
    </source>
</evidence>
<dbReference type="SUPFAM" id="SSF48264">
    <property type="entry name" value="Cytochrome P450"/>
    <property type="match status" value="1"/>
</dbReference>
<evidence type="ECO:0000313" key="6">
    <source>
        <dbReference type="EMBL" id="KAF5530571.1"/>
    </source>
</evidence>
<dbReference type="GO" id="GO:0005506">
    <property type="term" value="F:iron ion binding"/>
    <property type="evidence" value="ECO:0007669"/>
    <property type="project" value="InterPro"/>
</dbReference>
<dbReference type="PRINTS" id="PR00385">
    <property type="entry name" value="P450"/>
</dbReference>
<evidence type="ECO:0000256" key="2">
    <source>
        <dbReference type="ARBA" id="ARBA00022723"/>
    </source>
</evidence>
<sequence length="538" mass="61579">MSLFTKIVLVLAIVLFIVFKRRIRVPSGYRLPPGPKGWPLIGNAHELGPYPRKQFQKWAAEYGEVFQVQIGLQRWVLFNSPEAIKDVFDKQSALTSGRPPMPVFHNQVSGDWRLVSMDYGPKWRKLRTALHQCLSPKMADELRPGQEFESGQLLHDILTANQNEQNFYDQVRRYATSVVMTAAYGQRIASYDSDDFHQVYQIMDELNVAAQPLGFVANDIPILYQLPEWMHWWKKRAFAMRDRQTRIWSRHWETLKAQLSADKAPPCFARSFLESAMKEGGLTETEGLYLGGTLVEAGSGTTSATILTAIKYLMGNPRVQERAFEELSKVIGSDRLPTFEDEASLPYIRSIAKEVLRMRPIVTAAVPHYNHTDVFYKDFLIPRGSNLAVCAYVPHYDESRVESPNEFRPERYLNHTLRSAAYANQGDANLRDHFSFGHGRRICSGIHVAENSIFIVLARLLWAYEIRPSFKIDGSVEEVDVGDEAFEPYSFNLEPKRYKARFVPRSETHAQILEQNWIDSQGGYQMRGTKVDSEGMVV</sequence>
<dbReference type="GO" id="GO:0004497">
    <property type="term" value="F:monooxygenase activity"/>
    <property type="evidence" value="ECO:0007669"/>
    <property type="project" value="InterPro"/>
</dbReference>
<dbReference type="GO" id="GO:0016705">
    <property type="term" value="F:oxidoreductase activity, acting on paired donors, with incorporation or reduction of molecular oxygen"/>
    <property type="evidence" value="ECO:0007669"/>
    <property type="project" value="InterPro"/>
</dbReference>
<dbReference type="EMBL" id="JAAOAQ010001072">
    <property type="protein sequence ID" value="KAF5530571.1"/>
    <property type="molecule type" value="Genomic_DNA"/>
</dbReference>
<dbReference type="OrthoDB" id="1103324at2759"/>
<proteinExistence type="inferred from homology"/>
<gene>
    <name evidence="6" type="ORF">FPHYL_14062</name>
</gene>
<dbReference type="GO" id="GO:0020037">
    <property type="term" value="F:heme binding"/>
    <property type="evidence" value="ECO:0007669"/>
    <property type="project" value="InterPro"/>
</dbReference>
<evidence type="ECO:0000313" key="7">
    <source>
        <dbReference type="Proteomes" id="UP000582016"/>
    </source>
</evidence>
<dbReference type="CDD" id="cd11065">
    <property type="entry name" value="CYP64-like"/>
    <property type="match status" value="1"/>
</dbReference>
<keyword evidence="4 5" id="KW-0408">Iron</keyword>
<keyword evidence="2 5" id="KW-0479">Metal-binding</keyword>
<dbReference type="InterPro" id="IPR001128">
    <property type="entry name" value="Cyt_P450"/>
</dbReference>